<feature type="compositionally biased region" description="Basic and acidic residues" evidence="2">
    <location>
        <begin position="623"/>
        <end position="642"/>
    </location>
</feature>
<comment type="caution">
    <text evidence="5">The sequence shown here is derived from an EMBL/GenBank/DDBJ whole genome shotgun (WGS) entry which is preliminary data.</text>
</comment>
<accession>A0A0J6FGK0</accession>
<dbReference type="Proteomes" id="UP000036166">
    <property type="component" value="Unassembled WGS sequence"/>
</dbReference>
<dbReference type="NCBIfam" id="TIGR02675">
    <property type="entry name" value="tape_meas_nterm"/>
    <property type="match status" value="1"/>
</dbReference>
<feature type="transmembrane region" description="Helical" evidence="3">
    <location>
        <begin position="1020"/>
        <end position="1044"/>
    </location>
</feature>
<name>A0A0J6FGK0_9BACT</name>
<feature type="coiled-coil region" evidence="1">
    <location>
        <begin position="340"/>
        <end position="374"/>
    </location>
</feature>
<feature type="domain" description="Tape measure protein N-terminal" evidence="4">
    <location>
        <begin position="56"/>
        <end position="242"/>
    </location>
</feature>
<keyword evidence="3" id="KW-0472">Membrane</keyword>
<dbReference type="RefSeq" id="WP_048315530.1">
    <property type="nucleotide sequence ID" value="NZ_LFJV01000033.1"/>
</dbReference>
<dbReference type="EMBL" id="LFJV01000033">
    <property type="protein sequence ID" value="KMM33597.1"/>
    <property type="molecule type" value="Genomic_DNA"/>
</dbReference>
<dbReference type="PATRIC" id="fig|328812.4.peg.2968"/>
<evidence type="ECO:0000256" key="1">
    <source>
        <dbReference type="SAM" id="Coils"/>
    </source>
</evidence>
<proteinExistence type="predicted"/>
<dbReference type="Pfam" id="PF20155">
    <property type="entry name" value="TMP_3"/>
    <property type="match status" value="1"/>
</dbReference>
<sequence length="1123" mass="122959">MAGKLSFSIAINLLTENFKRGTSSVKNAFRSMQAQILTFAAAMGFAGVSLSNFFSQLIQVARETSKAVTALKNVSGSTAQFADNLRYTTQLAQKYGVYVNDITSNYAKFTAAASIAGMAIADQRKLFESLSRAAAGFGMSADDTNGMFLAVTQMMGKGKIQAEELRGQLGERLPIAMQAMAKAAGTTVAGLDSIMKKGKLLSAEVLPKFADALNEMLPNVDTDNIETSLNRLKNAFQEFTQNTGIQDAYKSLIDGLTNFVNYAKDKLSMLVTFVISLISGKLLANIISFFAKSHSTLNNSVKKHEVAQAQKQLATQKRIEAEKLYEATLTSYETKENGKRLASKAQVNQAKKALDAAELNARKANLAAQTAAENAAAVQSLGFWKKTGAAITASAKRAGVALKAVWSTAWPMALVTILSVVVTKIIDIYREAKRVRSIFNEYKNAASNISTSSEKAQLESLKKITEDTTRSVKDRANAWTELASRMNVTQKKNETELDYHKRINEEIAKRIKLLENTAKADFYASRKVEAEDKFKTIQKDLGIQGMDPMGTEYLMQQMSAYGKTGSKKAQVEGLQRYYNEIWKNNGKFVDNYENKLIEMSGYWDIMADATKEMENATVGLLSDKPKPLTEEPEKSKKKTDLQKAEEAYAKSTKELTNKLANRVITEKEYDRELKKLNKATYDTLSGLLTPEQAEKNKTFQSAKTGKPDSKIYETEIAYRDELEKYTKQFSEKLITENDYKKAQYELIEKTLKEISGIEDIGEAGKAFVDALNESADNLRKEVFKVPAYKERDKTYDYKKTDIEKLQAERDSKRSYANEIKGKIGGDTDELEEKLKAAKGNLEAIKAEYGKDAEKFIVALNDALNNVTSLEDALKIAQVKKDVKDLSKELNAGLYSGVKEIASSSDRLVSAFSSLHDVFGDEDATAWERIMAVWNAMINTVDAFMSIVKTIEELTKITEKLSKAKEAEAAIDTAITTQKVTNAGIQATAETTTAATTAAAAKTEVAANTAVAGSAAVKSVAGIPIVGIALAGAALAAIIAMMASLPKFARGGIIQGSPTGDLNLARVNGGEMILNGSQQATLFQIANGKGIRTNGMDGKVEFEVRYDRLVGVLKNGDQKNRRGR</sequence>
<protein>
    <recommendedName>
        <fullName evidence="4">Tape measure protein N-terminal domain-containing protein</fullName>
    </recommendedName>
</protein>
<evidence type="ECO:0000313" key="5">
    <source>
        <dbReference type="EMBL" id="KMM33597.1"/>
    </source>
</evidence>
<feature type="coiled-coil region" evidence="1">
    <location>
        <begin position="827"/>
        <end position="879"/>
    </location>
</feature>
<feature type="transmembrane region" description="Helical" evidence="3">
    <location>
        <begin position="34"/>
        <end position="54"/>
    </location>
</feature>
<gene>
    <name evidence="5" type="ORF">ACM15_11305</name>
</gene>
<feature type="transmembrane region" description="Helical" evidence="3">
    <location>
        <begin position="267"/>
        <end position="291"/>
    </location>
</feature>
<feature type="region of interest" description="Disordered" evidence="2">
    <location>
        <begin position="620"/>
        <end position="642"/>
    </location>
</feature>
<evidence type="ECO:0000256" key="2">
    <source>
        <dbReference type="SAM" id="MobiDB-lite"/>
    </source>
</evidence>
<keyword evidence="3" id="KW-0812">Transmembrane</keyword>
<evidence type="ECO:0000259" key="4">
    <source>
        <dbReference type="Pfam" id="PF20155"/>
    </source>
</evidence>
<dbReference type="InterPro" id="IPR013491">
    <property type="entry name" value="Tape_meas_N"/>
</dbReference>
<keyword evidence="1" id="KW-0175">Coiled coil</keyword>
<organism evidence="5 6">
    <name type="scientific">Parabacteroides goldsteinii</name>
    <dbReference type="NCBI Taxonomy" id="328812"/>
    <lineage>
        <taxon>Bacteria</taxon>
        <taxon>Pseudomonadati</taxon>
        <taxon>Bacteroidota</taxon>
        <taxon>Bacteroidia</taxon>
        <taxon>Bacteroidales</taxon>
        <taxon>Tannerellaceae</taxon>
        <taxon>Parabacteroides</taxon>
    </lineage>
</organism>
<evidence type="ECO:0000256" key="3">
    <source>
        <dbReference type="SAM" id="Phobius"/>
    </source>
</evidence>
<reference evidence="5 6" key="1">
    <citation type="submission" date="2015-06" db="EMBL/GenBank/DDBJ databases">
        <title>Draft Genome Sequence of Parabacteroides goldsteinii with Putative Novel Metallo-Beta-Lactamases Isolated from a Blood Culture from a Human Patient.</title>
        <authorList>
            <person name="Krogh T.J."/>
            <person name="Agergaard C.N."/>
            <person name="Moller-Jensen J."/>
            <person name="Justesen U.S."/>
        </authorList>
    </citation>
    <scope>NUCLEOTIDE SEQUENCE [LARGE SCALE GENOMIC DNA]</scope>
    <source>
        <strain evidence="5 6">910340</strain>
    </source>
</reference>
<dbReference type="AlphaFoldDB" id="A0A0J6FGK0"/>
<evidence type="ECO:0000313" key="6">
    <source>
        <dbReference type="Proteomes" id="UP000036166"/>
    </source>
</evidence>
<keyword evidence="3" id="KW-1133">Transmembrane helix</keyword>